<organism evidence="2 3">
    <name type="scientific">Bugula neritina</name>
    <name type="common">Brown bryozoan</name>
    <name type="synonym">Sertularia neritina</name>
    <dbReference type="NCBI Taxonomy" id="10212"/>
    <lineage>
        <taxon>Eukaryota</taxon>
        <taxon>Metazoa</taxon>
        <taxon>Spiralia</taxon>
        <taxon>Lophotrochozoa</taxon>
        <taxon>Bryozoa</taxon>
        <taxon>Gymnolaemata</taxon>
        <taxon>Cheilostomatida</taxon>
        <taxon>Flustrina</taxon>
        <taxon>Buguloidea</taxon>
        <taxon>Bugulidae</taxon>
        <taxon>Bugula</taxon>
    </lineage>
</organism>
<dbReference type="EMBL" id="VXIV02000521">
    <property type="protein sequence ID" value="KAF6037770.1"/>
    <property type="molecule type" value="Genomic_DNA"/>
</dbReference>
<dbReference type="AlphaFoldDB" id="A0A7J7KGH2"/>
<sequence>MDNLYKHLESLWIIAVLVSVCNCSFPLQYQDSILPTGDRSLQIHGQQPGSNRRIRVICPDFVTIGVQHTLLVDVDINIINVTSRITPTNRSCLTIHRKLYTRISQGSHNFMSFTIWPSMNLYDVQTLDLSLITNNTIIYKKTLDIKYPSIYLWTSQQQFTKPDKLLLWIYSHTDTHRPVPDVNVTVTLTKADSSNDIIEKRNVTTSATGLVQLEFDSKELEVGKYSLAASHTHQTSAVSSTTVFLQPRPAVKRELKIDISTAGYHRHSRSINIKVQVWRPGVQEFEGRIHLLGGVEYIPAEIDETVAETVHSLNISAIIIESKTGIIETIARDLDIYPHKIEVDTSNAPVQYSPGATLHIPFMVLQGQSAARHQCMLVDIITSTGILSSRRLFTDGNGEVNVHWSVSQDISGDIHIEVTDCERSQPNVISHTLTQRQQQEAESIQLYTRKYRYSVDDVMLINSFSHLHLLDILVYQCEGRILGVLHLSNHSTLNVKVTADMFPCIKLVGLEHSANLDTDNSVLLNSSLTIFIDNPNIYQINADKAKYRPGDNVVLQISSPVNQSDIRPQLAADNTFILLASPETSLINIPKIQPKINIAYRLSSTTSSFGVEVVSLCSPNLHFDNDPNKLNLVTIATVSSTSSIVVGRRPTTPTSISQNRIRHAEGRFSKS</sequence>
<name>A0A7J7KGH2_BUGNE</name>
<gene>
    <name evidence="2" type="ORF">EB796_003926</name>
</gene>
<dbReference type="Gene3D" id="2.60.40.1930">
    <property type="match status" value="1"/>
</dbReference>
<accession>A0A7J7KGH2</accession>
<evidence type="ECO:0000313" key="2">
    <source>
        <dbReference type="EMBL" id="KAF6037770.1"/>
    </source>
</evidence>
<dbReference type="Gene3D" id="6.20.50.160">
    <property type="match status" value="1"/>
</dbReference>
<dbReference type="InterPro" id="IPR013783">
    <property type="entry name" value="Ig-like_fold"/>
</dbReference>
<dbReference type="Proteomes" id="UP000593567">
    <property type="component" value="Unassembled WGS sequence"/>
</dbReference>
<comment type="caution">
    <text evidence="2">The sequence shown here is derived from an EMBL/GenBank/DDBJ whole genome shotgun (WGS) entry which is preliminary data.</text>
</comment>
<proteinExistence type="predicted"/>
<feature type="chain" id="PRO_5029839385" description="PO210" evidence="1">
    <location>
        <begin position="24"/>
        <end position="671"/>
    </location>
</feature>
<keyword evidence="1" id="KW-0732">Signal</keyword>
<protein>
    <recommendedName>
        <fullName evidence="4">PO210</fullName>
    </recommendedName>
</protein>
<evidence type="ECO:0000313" key="3">
    <source>
        <dbReference type="Proteomes" id="UP000593567"/>
    </source>
</evidence>
<evidence type="ECO:0000256" key="1">
    <source>
        <dbReference type="SAM" id="SignalP"/>
    </source>
</evidence>
<feature type="signal peptide" evidence="1">
    <location>
        <begin position="1"/>
        <end position="23"/>
    </location>
</feature>
<evidence type="ECO:0008006" key="4">
    <source>
        <dbReference type="Google" id="ProtNLM"/>
    </source>
</evidence>
<reference evidence="2" key="1">
    <citation type="submission" date="2020-06" db="EMBL/GenBank/DDBJ databases">
        <title>Draft genome of Bugula neritina, a colonial animal packing powerful symbionts and potential medicines.</title>
        <authorList>
            <person name="Rayko M."/>
        </authorList>
    </citation>
    <scope>NUCLEOTIDE SEQUENCE [LARGE SCALE GENOMIC DNA]</scope>
    <source>
        <strain evidence="2">Kwan_BN1</strain>
    </source>
</reference>
<dbReference type="Gene3D" id="2.60.40.10">
    <property type="entry name" value="Immunoglobulins"/>
    <property type="match status" value="1"/>
</dbReference>
<dbReference type="Gene3D" id="2.60.40.1940">
    <property type="match status" value="1"/>
</dbReference>
<keyword evidence="3" id="KW-1185">Reference proteome</keyword>